<evidence type="ECO:0000256" key="6">
    <source>
        <dbReference type="ARBA" id="ARBA00023239"/>
    </source>
</evidence>
<organism evidence="8">
    <name type="scientific">Salinispirillum sp. LH 10-3-1</name>
    <dbReference type="NCBI Taxonomy" id="2952525"/>
    <lineage>
        <taxon>Bacteria</taxon>
        <taxon>Pseudomonadati</taxon>
        <taxon>Pseudomonadota</taxon>
        <taxon>Gammaproteobacteria</taxon>
        <taxon>Oceanospirillales</taxon>
        <taxon>Saccharospirillaceae</taxon>
        <taxon>Salinispirillum</taxon>
    </lineage>
</organism>
<dbReference type="InterPro" id="IPR018020">
    <property type="entry name" value="OHCU_decarboxylase"/>
</dbReference>
<dbReference type="InterPro" id="IPR017595">
    <property type="entry name" value="OHCU_decarboxylase-2"/>
</dbReference>
<dbReference type="SUPFAM" id="SSF158694">
    <property type="entry name" value="UraD-Like"/>
    <property type="match status" value="1"/>
</dbReference>
<feature type="domain" description="Oxo-4-hydroxy-4-carboxy-5-ureidoimidazoline decarboxylase" evidence="7">
    <location>
        <begin position="7"/>
        <end position="163"/>
    </location>
</feature>
<proteinExistence type="predicted"/>
<keyword evidence="5" id="KW-0210">Decarboxylase</keyword>
<accession>A0AB38YF11</accession>
<dbReference type="NCBIfam" id="NF010372">
    <property type="entry name" value="PRK13798.1"/>
    <property type="match status" value="1"/>
</dbReference>
<evidence type="ECO:0000256" key="5">
    <source>
        <dbReference type="ARBA" id="ARBA00022793"/>
    </source>
</evidence>
<dbReference type="AlphaFoldDB" id="A0AB38YF11"/>
<dbReference type="Gene3D" id="1.10.3330.10">
    <property type="entry name" value="Oxo-4-hydroxy-4-carboxy-5-ureidoimidazoline decarboxylase"/>
    <property type="match status" value="1"/>
</dbReference>
<dbReference type="Pfam" id="PF09349">
    <property type="entry name" value="OHCU_decarbox"/>
    <property type="match status" value="1"/>
</dbReference>
<keyword evidence="6 8" id="KW-0456">Lyase</keyword>
<dbReference type="InterPro" id="IPR036778">
    <property type="entry name" value="OHCU_decarboxylase_sf"/>
</dbReference>
<reference evidence="8" key="1">
    <citation type="submission" date="2022-07" db="EMBL/GenBank/DDBJ databases">
        <title>Complete genome sequence of Salinispirillum sp. LH10-3-1 capable of multiple carbohydrate inversion isolated from a soda lake.</title>
        <authorList>
            <person name="Liu J."/>
            <person name="Zhai Y."/>
            <person name="Zhang H."/>
            <person name="Yang H."/>
            <person name="Qu J."/>
            <person name="Li J."/>
        </authorList>
    </citation>
    <scope>NUCLEOTIDE SEQUENCE</scope>
    <source>
        <strain evidence="8">LH 10-3-1</strain>
    </source>
</reference>
<dbReference type="EMBL" id="CP101717">
    <property type="protein sequence ID" value="WLD57820.1"/>
    <property type="molecule type" value="Genomic_DNA"/>
</dbReference>
<comment type="pathway">
    <text evidence="2">Purine metabolism; urate degradation; (S)-allantoin from urate: step 3/3.</text>
</comment>
<evidence type="ECO:0000256" key="2">
    <source>
        <dbReference type="ARBA" id="ARBA00004754"/>
    </source>
</evidence>
<sequence length="168" mass="18642">MTLDELNQLDSTDAHQKFQGCCASTYWVKGMSRARPFEDWAELLSTAAELEEEMTDEDWLEAFEGHPQIGDVSTLREKYASTKALAAGEQSGVDSADEATLQGLADGNKAYFDKFGFIFIVCATGKSAAEMLALLEQRLPNDRKTELRIAATEQAKITRIRLEKLRAA</sequence>
<dbReference type="PANTHER" id="PTHR43466">
    <property type="entry name" value="2-OXO-4-HYDROXY-4-CARBOXY-5-UREIDOIMIDAZOLINE DECARBOXYLASE-RELATED"/>
    <property type="match status" value="1"/>
</dbReference>
<dbReference type="GO" id="GO:0019628">
    <property type="term" value="P:urate catabolic process"/>
    <property type="evidence" value="ECO:0007669"/>
    <property type="project" value="TreeGrafter"/>
</dbReference>
<dbReference type="PANTHER" id="PTHR43466:SF1">
    <property type="entry name" value="2-OXO-4-HYDROXY-4-CARBOXY-5-UREIDOIMIDAZOLINE DECARBOXYLASE-RELATED"/>
    <property type="match status" value="1"/>
</dbReference>
<evidence type="ECO:0000313" key="8">
    <source>
        <dbReference type="EMBL" id="WLD57820.1"/>
    </source>
</evidence>
<comment type="catalytic activity">
    <reaction evidence="1">
        <text>5-hydroxy-2-oxo-4-ureido-2,5-dihydro-1H-imidazole-5-carboxylate + H(+) = (S)-allantoin + CO2</text>
        <dbReference type="Rhea" id="RHEA:26301"/>
        <dbReference type="ChEBI" id="CHEBI:15378"/>
        <dbReference type="ChEBI" id="CHEBI:15678"/>
        <dbReference type="ChEBI" id="CHEBI:16526"/>
        <dbReference type="ChEBI" id="CHEBI:58639"/>
        <dbReference type="EC" id="4.1.1.97"/>
    </reaction>
</comment>
<dbReference type="RefSeq" id="WP_304995104.1">
    <property type="nucleotide sequence ID" value="NZ_CP101717.1"/>
</dbReference>
<evidence type="ECO:0000256" key="1">
    <source>
        <dbReference type="ARBA" id="ARBA00001163"/>
    </source>
</evidence>
<dbReference type="GO" id="GO:0051997">
    <property type="term" value="F:2-oxo-4-hydroxy-4-carboxy-5-ureidoimidazoline decarboxylase activity"/>
    <property type="evidence" value="ECO:0007669"/>
    <property type="project" value="UniProtKB-EC"/>
</dbReference>
<evidence type="ECO:0000259" key="7">
    <source>
        <dbReference type="Pfam" id="PF09349"/>
    </source>
</evidence>
<evidence type="ECO:0000256" key="3">
    <source>
        <dbReference type="ARBA" id="ARBA00012257"/>
    </source>
</evidence>
<protein>
    <recommendedName>
        <fullName evidence="3">2-oxo-4-hydroxy-4-carboxy-5-ureidoimidazoline decarboxylase</fullName>
        <ecNumber evidence="3">4.1.1.97</ecNumber>
    </recommendedName>
</protein>
<dbReference type="EC" id="4.1.1.97" evidence="3"/>
<evidence type="ECO:0000256" key="4">
    <source>
        <dbReference type="ARBA" id="ARBA00022631"/>
    </source>
</evidence>
<dbReference type="GO" id="GO:0006144">
    <property type="term" value="P:purine nucleobase metabolic process"/>
    <property type="evidence" value="ECO:0007669"/>
    <property type="project" value="UniProtKB-KW"/>
</dbReference>
<dbReference type="NCBIfam" id="TIGR03180">
    <property type="entry name" value="UraD_2"/>
    <property type="match status" value="1"/>
</dbReference>
<name>A0AB38YF11_9GAMM</name>
<gene>
    <name evidence="8" type="primary">uraD</name>
    <name evidence="8" type="ORF">NFC81_14060</name>
</gene>
<keyword evidence="4" id="KW-0659">Purine metabolism</keyword>